<feature type="domain" description="DUF4216" evidence="2">
    <location>
        <begin position="466"/>
        <end position="537"/>
    </location>
</feature>
<proteinExistence type="predicted"/>
<dbReference type="Pfam" id="PF13952">
    <property type="entry name" value="DUF4216"/>
    <property type="match status" value="1"/>
</dbReference>
<evidence type="ECO:0000313" key="4">
    <source>
        <dbReference type="Proteomes" id="UP000813463"/>
    </source>
</evidence>
<dbReference type="Proteomes" id="UP000813463">
    <property type="component" value="Chromosome 4"/>
</dbReference>
<feature type="domain" description="DUF4218" evidence="3">
    <location>
        <begin position="239"/>
        <end position="347"/>
    </location>
</feature>
<dbReference type="RefSeq" id="XP_056698229.1">
    <property type="nucleotide sequence ID" value="XM_056842251.1"/>
</dbReference>
<feature type="compositionally biased region" description="Low complexity" evidence="1">
    <location>
        <begin position="620"/>
        <end position="630"/>
    </location>
</feature>
<evidence type="ECO:0000313" key="5">
    <source>
        <dbReference type="RefSeq" id="XP_056698229.1"/>
    </source>
</evidence>
<sequence length="637" mass="73185">MDIDVYLQPLIHELKLLLVGVDAFDAHSGKRFKMRAALHSNENDFPTYAMLSGWSTRGYKACPICADSGCAYSFGGKIVYHGARKWLPIDHPYRSQTSLFDGEEEYGLAPVPVSGTEVLKQQEKVKDNVVLWKKKSKLFELEYWEHNPLRHNLDVMHIEKNVCDNFLGSLLGMEKSRDDKNARLALKARNIKSHFWPESHPNHVKDYLPPAAYTMSKEEKERFLNVLQNLKVPDKYGSNLQRSELDSIQSRLVLTLCKMEKEFLPILFTIMVHLLIHLVEEVKLGGPVHYRWMYPIERHLAFLKSHVSNKAQPEGSIAEGYLLWETIAFCSRYLESVETIFNRPKRNEDGVPDINNYLYYSGGRVVGMKENVRLDDKSFKQAHRYVLLHSDEIKPANNLDDSTKEGKLRKSLAGGLRNRGKRMKSVIINGYKFDTVDRERSRKTQNSGIMVEADGQEYYGKLKEILELDYYSSFKVLMFRCDWVDIRRGFKTYPSGRVRVNFLKLMHTGQNLKDDPFIFTSQAKQVFYIEDEIQKGWFHQEMTYRKRVRHAETDGTHGPATTHTSSLSEDASLPTKKHATQPQSSQVPTIVVKFGPFSPQSTSKGAQQTDNIFGSIWKKPPTGSTSSSPMEEPRDVV</sequence>
<evidence type="ECO:0000259" key="3">
    <source>
        <dbReference type="Pfam" id="PF13960"/>
    </source>
</evidence>
<evidence type="ECO:0008006" key="6">
    <source>
        <dbReference type="Google" id="ProtNLM"/>
    </source>
</evidence>
<reference evidence="5" key="2">
    <citation type="submission" date="2025-08" db="UniProtKB">
        <authorList>
            <consortium name="RefSeq"/>
        </authorList>
    </citation>
    <scope>IDENTIFICATION</scope>
    <source>
        <tissue evidence="5">Leaf</tissue>
    </source>
</reference>
<dbReference type="GeneID" id="130471897"/>
<dbReference type="InterPro" id="IPR004242">
    <property type="entry name" value="Transposase_21"/>
</dbReference>
<dbReference type="PANTHER" id="PTHR48258">
    <property type="entry name" value="DUF4218 DOMAIN-CONTAINING PROTEIN-RELATED"/>
    <property type="match status" value="1"/>
</dbReference>
<keyword evidence="4" id="KW-1185">Reference proteome</keyword>
<dbReference type="Pfam" id="PF02992">
    <property type="entry name" value="Transposase_21"/>
    <property type="match status" value="1"/>
</dbReference>
<dbReference type="PANTHER" id="PTHR48258:SF12">
    <property type="entry name" value="TRANSPOSON PROTEIN, CACTA, EN_SPM SUB-CLASS"/>
    <property type="match status" value="1"/>
</dbReference>
<name>A0ABM3RRI4_SPIOL</name>
<dbReference type="Pfam" id="PF13960">
    <property type="entry name" value="DUF4218"/>
    <property type="match status" value="1"/>
</dbReference>
<gene>
    <name evidence="5" type="primary">LOC130471897</name>
</gene>
<evidence type="ECO:0000259" key="2">
    <source>
        <dbReference type="Pfam" id="PF13952"/>
    </source>
</evidence>
<reference evidence="4" key="1">
    <citation type="journal article" date="2021" name="Nat. Commun.">
        <title>Genomic analyses provide insights into spinach domestication and the genetic basis of agronomic traits.</title>
        <authorList>
            <person name="Cai X."/>
            <person name="Sun X."/>
            <person name="Xu C."/>
            <person name="Sun H."/>
            <person name="Wang X."/>
            <person name="Ge C."/>
            <person name="Zhang Z."/>
            <person name="Wang Q."/>
            <person name="Fei Z."/>
            <person name="Jiao C."/>
            <person name="Wang Q."/>
        </authorList>
    </citation>
    <scope>NUCLEOTIDE SEQUENCE [LARGE SCALE GENOMIC DNA]</scope>
    <source>
        <strain evidence="4">cv. Varoflay</strain>
    </source>
</reference>
<feature type="compositionally biased region" description="Polar residues" evidence="1">
    <location>
        <begin position="559"/>
        <end position="569"/>
    </location>
</feature>
<accession>A0ABM3RRI4</accession>
<organism evidence="4 5">
    <name type="scientific">Spinacia oleracea</name>
    <name type="common">Spinach</name>
    <dbReference type="NCBI Taxonomy" id="3562"/>
    <lineage>
        <taxon>Eukaryota</taxon>
        <taxon>Viridiplantae</taxon>
        <taxon>Streptophyta</taxon>
        <taxon>Embryophyta</taxon>
        <taxon>Tracheophyta</taxon>
        <taxon>Spermatophyta</taxon>
        <taxon>Magnoliopsida</taxon>
        <taxon>eudicotyledons</taxon>
        <taxon>Gunneridae</taxon>
        <taxon>Pentapetalae</taxon>
        <taxon>Caryophyllales</taxon>
        <taxon>Chenopodiaceae</taxon>
        <taxon>Chenopodioideae</taxon>
        <taxon>Anserineae</taxon>
        <taxon>Spinacia</taxon>
    </lineage>
</organism>
<protein>
    <recommendedName>
        <fullName evidence="6">DUF4218 domain-containing protein</fullName>
    </recommendedName>
</protein>
<feature type="compositionally biased region" description="Polar residues" evidence="1">
    <location>
        <begin position="598"/>
        <end position="612"/>
    </location>
</feature>
<dbReference type="InterPro" id="IPR025312">
    <property type="entry name" value="DUF4216"/>
</dbReference>
<evidence type="ECO:0000256" key="1">
    <source>
        <dbReference type="SAM" id="MobiDB-lite"/>
    </source>
</evidence>
<dbReference type="InterPro" id="IPR025452">
    <property type="entry name" value="DUF4218"/>
</dbReference>
<feature type="region of interest" description="Disordered" evidence="1">
    <location>
        <begin position="552"/>
        <end position="637"/>
    </location>
</feature>